<protein>
    <submittedName>
        <fullName evidence="2">Uncharacterized protein</fullName>
    </submittedName>
</protein>
<comment type="caution">
    <text evidence="2">The sequence shown here is derived from an EMBL/GenBank/DDBJ whole genome shotgun (WGS) entry which is preliminary data.</text>
</comment>
<reference evidence="2" key="1">
    <citation type="submission" date="2022-11" db="EMBL/GenBank/DDBJ databases">
        <authorList>
            <person name="Scott C."/>
            <person name="Bruce N."/>
        </authorList>
    </citation>
    <scope>NUCLEOTIDE SEQUENCE</scope>
</reference>
<gene>
    <name evidence="2" type="ORF">PPNO1_LOCUS6018</name>
</gene>
<keyword evidence="3" id="KW-1185">Reference proteome</keyword>
<organism evidence="2 3">
    <name type="scientific">Parascedosporium putredinis</name>
    <dbReference type="NCBI Taxonomy" id="1442378"/>
    <lineage>
        <taxon>Eukaryota</taxon>
        <taxon>Fungi</taxon>
        <taxon>Dikarya</taxon>
        <taxon>Ascomycota</taxon>
        <taxon>Pezizomycotina</taxon>
        <taxon>Sordariomycetes</taxon>
        <taxon>Hypocreomycetidae</taxon>
        <taxon>Microascales</taxon>
        <taxon>Microascaceae</taxon>
        <taxon>Parascedosporium</taxon>
    </lineage>
</organism>
<dbReference type="AlphaFoldDB" id="A0A9P1H5F0"/>
<sequence length="171" mass="18515">MKLLAVVSAFAASVLAGSETLDHAPNHGALDTPFSGGAVSIRDGRLGFFGDEERGIVFDIEEEARPPRDSVRITIGDVEDEEGTDIYIALDGDAEDGTRGLVISDSPNEGALFKVGEINEDGYADIEWVGGGQWLVQNTNDEDYELFWWDGESFSVAITYPVGLVAWRADE</sequence>
<feature type="signal peptide" evidence="1">
    <location>
        <begin position="1"/>
        <end position="16"/>
    </location>
</feature>
<name>A0A9P1H5F0_9PEZI</name>
<evidence type="ECO:0000313" key="3">
    <source>
        <dbReference type="Proteomes" id="UP000838763"/>
    </source>
</evidence>
<dbReference type="EMBL" id="CALLCH030000015">
    <property type="protein sequence ID" value="CAI4216362.1"/>
    <property type="molecule type" value="Genomic_DNA"/>
</dbReference>
<dbReference type="OrthoDB" id="10470928at2759"/>
<keyword evidence="1" id="KW-0732">Signal</keyword>
<accession>A0A9P1H5F0</accession>
<dbReference type="Proteomes" id="UP000838763">
    <property type="component" value="Unassembled WGS sequence"/>
</dbReference>
<feature type="chain" id="PRO_5040145952" evidence="1">
    <location>
        <begin position="17"/>
        <end position="171"/>
    </location>
</feature>
<evidence type="ECO:0000256" key="1">
    <source>
        <dbReference type="SAM" id="SignalP"/>
    </source>
</evidence>
<evidence type="ECO:0000313" key="2">
    <source>
        <dbReference type="EMBL" id="CAI4216362.1"/>
    </source>
</evidence>
<proteinExistence type="predicted"/>